<evidence type="ECO:0000313" key="2">
    <source>
        <dbReference type="EMBL" id="RXN36092.1"/>
    </source>
</evidence>
<dbReference type="InterPro" id="IPR036816">
    <property type="entry name" value="RNaseA-like_dom_sf"/>
</dbReference>
<dbReference type="Proteomes" id="UP000290572">
    <property type="component" value="Unassembled WGS sequence"/>
</dbReference>
<evidence type="ECO:0000313" key="3">
    <source>
        <dbReference type="Proteomes" id="UP000290572"/>
    </source>
</evidence>
<dbReference type="AlphaFoldDB" id="A0A498NV94"/>
<protein>
    <submittedName>
        <fullName evidence="2">Uncharacterized protein</fullName>
    </submittedName>
</protein>
<gene>
    <name evidence="2" type="ORF">ROHU_003253</name>
</gene>
<evidence type="ECO:0000256" key="1">
    <source>
        <dbReference type="SAM" id="MobiDB-lite"/>
    </source>
</evidence>
<dbReference type="Gene3D" id="3.10.130.10">
    <property type="entry name" value="Ribonuclease A-like domain"/>
    <property type="match status" value="1"/>
</dbReference>
<name>A0A498NV94_LABRO</name>
<feature type="region of interest" description="Disordered" evidence="1">
    <location>
        <begin position="299"/>
        <end position="318"/>
    </location>
</feature>
<sequence>MNHRKKCAGKNKDFHEPKTQSFMKRQDFNDINKIFTRDSKFQIKNGNRNNLYRSKIKMNIYDVQLKNGVPYVVHRCDYVVAGLDNNGYPVHYEPVTRDIAEQFPVETMSKYMETEETDAPKELKVASMTAIRELSDMIATGEGIAMTADGGCSISEDDESLPGDGTTPVGGDKTLVGDGATQFGVFNNLFQGFNNLFQGFTSLFQGLATLFQGIIDLFSGGMTPVGGAPKKPSATTVATTVAVAVPVPTTAVRKETNVTVAMTVATTAVGKETSVTTAATVAATAVIEGTHMTVATTPFEKRDERDHSSDCSSNCSHR</sequence>
<organism evidence="2 3">
    <name type="scientific">Labeo rohita</name>
    <name type="common">Indian major carp</name>
    <name type="synonym">Cyprinus rohita</name>
    <dbReference type="NCBI Taxonomy" id="84645"/>
    <lineage>
        <taxon>Eukaryota</taxon>
        <taxon>Metazoa</taxon>
        <taxon>Chordata</taxon>
        <taxon>Craniata</taxon>
        <taxon>Vertebrata</taxon>
        <taxon>Euteleostomi</taxon>
        <taxon>Actinopterygii</taxon>
        <taxon>Neopterygii</taxon>
        <taxon>Teleostei</taxon>
        <taxon>Ostariophysi</taxon>
        <taxon>Cypriniformes</taxon>
        <taxon>Cyprinidae</taxon>
        <taxon>Labeoninae</taxon>
        <taxon>Labeonini</taxon>
        <taxon>Labeo</taxon>
    </lineage>
</organism>
<keyword evidence="3" id="KW-1185">Reference proteome</keyword>
<feature type="compositionally biased region" description="Basic and acidic residues" evidence="1">
    <location>
        <begin position="299"/>
        <end position="309"/>
    </location>
</feature>
<comment type="caution">
    <text evidence="2">The sequence shown here is derived from an EMBL/GenBank/DDBJ whole genome shotgun (WGS) entry which is preliminary data.</text>
</comment>
<proteinExistence type="predicted"/>
<accession>A0A498NV94</accession>
<reference evidence="2 3" key="1">
    <citation type="submission" date="2018-03" db="EMBL/GenBank/DDBJ databases">
        <title>Draft genome sequence of Rohu Carp (Labeo rohita).</title>
        <authorList>
            <person name="Das P."/>
            <person name="Kushwaha B."/>
            <person name="Joshi C.G."/>
            <person name="Kumar D."/>
            <person name="Nagpure N.S."/>
            <person name="Sahoo L."/>
            <person name="Das S.P."/>
            <person name="Bit A."/>
            <person name="Patnaik S."/>
            <person name="Meher P.K."/>
            <person name="Jayasankar P."/>
            <person name="Koringa P.G."/>
            <person name="Patel N.V."/>
            <person name="Hinsu A.T."/>
            <person name="Kumar R."/>
            <person name="Pandey M."/>
            <person name="Agarwal S."/>
            <person name="Srivastava S."/>
            <person name="Singh M."/>
            <person name="Iquebal M.A."/>
            <person name="Jaiswal S."/>
            <person name="Angadi U.B."/>
            <person name="Kumar N."/>
            <person name="Raza M."/>
            <person name="Shah T.M."/>
            <person name="Rai A."/>
            <person name="Jena J.K."/>
        </authorList>
    </citation>
    <scope>NUCLEOTIDE SEQUENCE [LARGE SCALE GENOMIC DNA]</scope>
    <source>
        <strain evidence="2">DASCIFA01</strain>
        <tissue evidence="2">Testis</tissue>
    </source>
</reference>
<dbReference type="EMBL" id="QBIY01009222">
    <property type="protein sequence ID" value="RXN36092.1"/>
    <property type="molecule type" value="Genomic_DNA"/>
</dbReference>